<dbReference type="EMBL" id="CM037153">
    <property type="protein sequence ID" value="KAH7857583.1"/>
    <property type="molecule type" value="Genomic_DNA"/>
</dbReference>
<name>A0ACB7YVT0_9ERIC</name>
<accession>A0ACB7YVT0</accession>
<evidence type="ECO:0000313" key="2">
    <source>
        <dbReference type="Proteomes" id="UP000828048"/>
    </source>
</evidence>
<organism evidence="1 2">
    <name type="scientific">Vaccinium darrowii</name>
    <dbReference type="NCBI Taxonomy" id="229202"/>
    <lineage>
        <taxon>Eukaryota</taxon>
        <taxon>Viridiplantae</taxon>
        <taxon>Streptophyta</taxon>
        <taxon>Embryophyta</taxon>
        <taxon>Tracheophyta</taxon>
        <taxon>Spermatophyta</taxon>
        <taxon>Magnoliopsida</taxon>
        <taxon>eudicotyledons</taxon>
        <taxon>Gunneridae</taxon>
        <taxon>Pentapetalae</taxon>
        <taxon>asterids</taxon>
        <taxon>Ericales</taxon>
        <taxon>Ericaceae</taxon>
        <taxon>Vaccinioideae</taxon>
        <taxon>Vaccinieae</taxon>
        <taxon>Vaccinium</taxon>
    </lineage>
</organism>
<reference evidence="1 2" key="1">
    <citation type="journal article" date="2021" name="Hortic Res">
        <title>High-quality reference genome and annotation aids understanding of berry development for evergreen blueberry (Vaccinium darrowii).</title>
        <authorList>
            <person name="Yu J."/>
            <person name="Hulse-Kemp A.M."/>
            <person name="Babiker E."/>
            <person name="Staton M."/>
        </authorList>
    </citation>
    <scope>NUCLEOTIDE SEQUENCE [LARGE SCALE GENOMIC DNA]</scope>
    <source>
        <strain evidence="2">cv. NJ 8807/NJ 8810</strain>
        <tissue evidence="1">Young leaf</tissue>
    </source>
</reference>
<keyword evidence="2" id="KW-1185">Reference proteome</keyword>
<comment type="caution">
    <text evidence="1">The sequence shown here is derived from an EMBL/GenBank/DDBJ whole genome shotgun (WGS) entry which is preliminary data.</text>
</comment>
<gene>
    <name evidence="1" type="ORF">Vadar_014267</name>
</gene>
<sequence length="296" mass="33665">MTAEKVERKNESETLKIKRCGKRGQYFLICRIGRKSKDGLNACKDLQNLGIRHDLHPQDRRTKTYLPPASFTLYKAEKQIFCKMLFDLKVPDGYSSNISNCIDMEKLKITGLKSHDCHVLMLQLLPVALKGLLQSGPRNVIFHLCAFFNRLCRRVIDREEKACLEDEIVETLCMFERFFPPSFFDIMNHAAKEGPTMHIVSPVSVNPTYDAKCKLLDWMGTGEVVAEGRWSSSDPNALVHHVPIGPGAMRVWVDVAMKRGQVHLWRRTDDMTQIDKALGSTVAWLADKVIFASSPE</sequence>
<evidence type="ECO:0000313" key="1">
    <source>
        <dbReference type="EMBL" id="KAH7857583.1"/>
    </source>
</evidence>
<dbReference type="Proteomes" id="UP000828048">
    <property type="component" value="Chromosome 3"/>
</dbReference>
<proteinExistence type="predicted"/>
<protein>
    <submittedName>
        <fullName evidence="1">Uncharacterized protein</fullName>
    </submittedName>
</protein>